<gene>
    <name evidence="2" type="ORF">ACFFJD_14475</name>
</gene>
<sequence length="436" mass="45642">MWGTVEAAADGSISWHADAGVALGPILFEVDGVQLIVDAAAPENIVALAAVDADKLRSVAHWFTDPAVIATIAAADDGTETEGPVAGDAVRRVATVEAVDSLVLSDLDEGVLLLDHAFAATTAGNLGRGAEHFMLASVVADRMVTEIADHDYLGPLNSRLLEAVLAAPEGTFPDGDRTEYISILRGRLDRTDGPWRTFVEASASGELALTLGEAQSVSAQIADLRLVPRRLLTFGGPDVPEVTITNGDDEVTLSAQLRPSVDVDGAEANEVFAVVADEETGELLSHAPARVVGDRVEATVALHGIDPDTVRCALVGSEVNIDSVRLDEIGTRIAGIDRQCRFAWSEHRRAGALLASVSASSTEAEVEKVARAASRARKSAEREVKSAAKRASRLSGTAGLNQYAAAVTWLSDRLAEAPATDGPTGPTIAELYAVAY</sequence>
<keyword evidence="3" id="KW-1185">Reference proteome</keyword>
<comment type="caution">
    <text evidence="2">The sequence shown here is derived from an EMBL/GenBank/DDBJ whole genome shotgun (WGS) entry which is preliminary data.</text>
</comment>
<organism evidence="2 3">
    <name type="scientific">Gordonia phosphorivorans</name>
    <dbReference type="NCBI Taxonomy" id="1056982"/>
    <lineage>
        <taxon>Bacteria</taxon>
        <taxon>Bacillati</taxon>
        <taxon>Actinomycetota</taxon>
        <taxon>Actinomycetes</taxon>
        <taxon>Mycobacteriales</taxon>
        <taxon>Gordoniaceae</taxon>
        <taxon>Gordonia</taxon>
    </lineage>
</organism>
<reference evidence="2 3" key="1">
    <citation type="submission" date="2024-09" db="EMBL/GenBank/DDBJ databases">
        <authorList>
            <person name="Sun Q."/>
            <person name="Mori K."/>
        </authorList>
    </citation>
    <scope>NUCLEOTIDE SEQUENCE [LARGE SCALE GENOMIC DNA]</scope>
    <source>
        <strain evidence="2 3">CCM 7957</strain>
    </source>
</reference>
<evidence type="ECO:0000256" key="1">
    <source>
        <dbReference type="SAM" id="Coils"/>
    </source>
</evidence>
<evidence type="ECO:0000313" key="2">
    <source>
        <dbReference type="EMBL" id="MFC0316055.1"/>
    </source>
</evidence>
<dbReference type="Proteomes" id="UP001589783">
    <property type="component" value="Unassembled WGS sequence"/>
</dbReference>
<dbReference type="RefSeq" id="WP_382365373.1">
    <property type="nucleotide sequence ID" value="NZ_JBHLWV010000027.1"/>
</dbReference>
<name>A0ABV6HAZ9_9ACTN</name>
<evidence type="ECO:0000313" key="3">
    <source>
        <dbReference type="Proteomes" id="UP001589783"/>
    </source>
</evidence>
<feature type="coiled-coil region" evidence="1">
    <location>
        <begin position="363"/>
        <end position="390"/>
    </location>
</feature>
<accession>A0ABV6HAZ9</accession>
<protein>
    <submittedName>
        <fullName evidence="2">Uncharacterized protein</fullName>
    </submittedName>
</protein>
<dbReference type="EMBL" id="JBHLWV010000027">
    <property type="protein sequence ID" value="MFC0316055.1"/>
    <property type="molecule type" value="Genomic_DNA"/>
</dbReference>
<proteinExistence type="predicted"/>
<keyword evidence="1" id="KW-0175">Coiled coil</keyword>